<evidence type="ECO:0000313" key="1">
    <source>
        <dbReference type="EMBL" id="ACY14616.1"/>
    </source>
</evidence>
<accession>D0LG14</accession>
<reference evidence="1 2" key="1">
    <citation type="journal article" date="2010" name="Stand. Genomic Sci.">
        <title>Complete genome sequence of Haliangium ochraceum type strain (SMP-2).</title>
        <authorList>
            <consortium name="US DOE Joint Genome Institute (JGI-PGF)"/>
            <person name="Ivanova N."/>
            <person name="Daum C."/>
            <person name="Lang E."/>
            <person name="Abt B."/>
            <person name="Kopitz M."/>
            <person name="Saunders E."/>
            <person name="Lapidus A."/>
            <person name="Lucas S."/>
            <person name="Glavina Del Rio T."/>
            <person name="Nolan M."/>
            <person name="Tice H."/>
            <person name="Copeland A."/>
            <person name="Cheng J.F."/>
            <person name="Chen F."/>
            <person name="Bruce D."/>
            <person name="Goodwin L."/>
            <person name="Pitluck S."/>
            <person name="Mavromatis K."/>
            <person name="Pati A."/>
            <person name="Mikhailova N."/>
            <person name="Chen A."/>
            <person name="Palaniappan K."/>
            <person name="Land M."/>
            <person name="Hauser L."/>
            <person name="Chang Y.J."/>
            <person name="Jeffries C.D."/>
            <person name="Detter J.C."/>
            <person name="Brettin T."/>
            <person name="Rohde M."/>
            <person name="Goker M."/>
            <person name="Bristow J."/>
            <person name="Markowitz V."/>
            <person name="Eisen J.A."/>
            <person name="Hugenholtz P."/>
            <person name="Kyrpides N.C."/>
            <person name="Klenk H.P."/>
        </authorList>
    </citation>
    <scope>NUCLEOTIDE SEQUENCE [LARGE SCALE GENOMIC DNA]</scope>
    <source>
        <strain evidence="2">DSM 14365 / CIP 107738 / JCM 11303 / AJ 13395 / SMP-2</strain>
    </source>
</reference>
<dbReference type="HOGENOM" id="CLU_2259847_0_0_7"/>
<dbReference type="AlphaFoldDB" id="D0LG14"/>
<proteinExistence type="predicted"/>
<gene>
    <name evidence="1" type="ordered locus">Hoch_2071</name>
</gene>
<organism evidence="1 2">
    <name type="scientific">Haliangium ochraceum (strain DSM 14365 / JCM 11303 / SMP-2)</name>
    <dbReference type="NCBI Taxonomy" id="502025"/>
    <lineage>
        <taxon>Bacteria</taxon>
        <taxon>Pseudomonadati</taxon>
        <taxon>Myxococcota</taxon>
        <taxon>Polyangia</taxon>
        <taxon>Haliangiales</taxon>
        <taxon>Kofleriaceae</taxon>
        <taxon>Haliangium</taxon>
    </lineage>
</organism>
<keyword evidence="2" id="KW-1185">Reference proteome</keyword>
<protein>
    <submittedName>
        <fullName evidence="1">Uncharacterized protein</fullName>
    </submittedName>
</protein>
<dbReference type="Proteomes" id="UP000001880">
    <property type="component" value="Chromosome"/>
</dbReference>
<dbReference type="EMBL" id="CP001804">
    <property type="protein sequence ID" value="ACY14616.1"/>
    <property type="molecule type" value="Genomic_DNA"/>
</dbReference>
<dbReference type="KEGG" id="hoh:Hoch_2071"/>
<sequence length="103" mass="11195">MDGAALERWRAGHAACAAGAQVLFASVQVYEDQLEPSVKLDYPDLRASAAALWRPRSEAAAIAADVQRLCALAGRRRLSFLGVRFHAEQAYPTLKYYCDAPAA</sequence>
<name>D0LG14_HALO1</name>
<evidence type="ECO:0000313" key="2">
    <source>
        <dbReference type="Proteomes" id="UP000001880"/>
    </source>
</evidence>